<dbReference type="Proteomes" id="UP000001740">
    <property type="component" value="Chromosome"/>
</dbReference>
<reference evidence="1 2" key="1">
    <citation type="journal article" date="2008" name="BMC Genomics">
        <title>Genome sequence and rapid evolution of the rice pathogen Xanthomonas oryzae pv. oryzae PXO99A.</title>
        <authorList>
            <person name="Salzberg S.L."/>
            <person name="Sommer D.D."/>
            <person name="Schatz M.C."/>
            <person name="Phillippy A.M."/>
            <person name="Rabinowicz P.D."/>
            <person name="Tsuge S."/>
            <person name="Furutani A."/>
            <person name="Ochiai H."/>
            <person name="Delcher A.L."/>
            <person name="Kelley D."/>
            <person name="Madupu R."/>
            <person name="Puiu D."/>
            <person name="Radune D."/>
            <person name="Shumway M."/>
            <person name="Trapnell C."/>
            <person name="Aparna G."/>
            <person name="Jha G."/>
            <person name="Pandey A."/>
            <person name="Patil P.B."/>
            <person name="Ishihara H."/>
            <person name="Meyer D.F."/>
            <person name="Szurek B."/>
            <person name="Verdier V."/>
            <person name="Koebnik R."/>
            <person name="Dow J.M."/>
            <person name="Ryan R.P."/>
            <person name="Hirata H."/>
            <person name="Tsuyumu S."/>
            <person name="Won Lee S."/>
            <person name="Seo Y.S."/>
            <person name="Sriariyanum M."/>
            <person name="Ronald P.C."/>
            <person name="Sonti R.V."/>
            <person name="Van Sluys M.A."/>
            <person name="Leach J.E."/>
            <person name="White F.F."/>
            <person name="Bogdanove A.J."/>
        </authorList>
    </citation>
    <scope>NUCLEOTIDE SEQUENCE [LARGE SCALE GENOMIC DNA]</scope>
    <source>
        <strain evidence="1 2">PXO99A</strain>
    </source>
</reference>
<organism evidence="1 2">
    <name type="scientific">Xanthomonas oryzae pv. oryzae (strain PXO99A)</name>
    <dbReference type="NCBI Taxonomy" id="360094"/>
    <lineage>
        <taxon>Bacteria</taxon>
        <taxon>Pseudomonadati</taxon>
        <taxon>Pseudomonadota</taxon>
        <taxon>Gammaproteobacteria</taxon>
        <taxon>Lysobacterales</taxon>
        <taxon>Lysobacteraceae</taxon>
        <taxon>Xanthomonas</taxon>
    </lineage>
</organism>
<dbReference type="AlphaFoldDB" id="A0A0K0GMQ6"/>
<accession>A0A0K0GMQ6</accession>
<dbReference type="EMBL" id="CP000967">
    <property type="protein sequence ID" value="ACD60106.1"/>
    <property type="molecule type" value="Genomic_DNA"/>
</dbReference>
<evidence type="ECO:0000313" key="1">
    <source>
        <dbReference type="EMBL" id="ACD60106.1"/>
    </source>
</evidence>
<dbReference type="HOGENOM" id="CLU_3334890_0_0_6"/>
<dbReference type="KEGG" id="xop:PXO_01275"/>
<proteinExistence type="predicted"/>
<name>A0A0K0GMQ6_XANOP</name>
<protein>
    <submittedName>
        <fullName evidence="1">Uncharacterized protein</fullName>
    </submittedName>
</protein>
<gene>
    <name evidence="1" type="ordered locus">PXO_01275</name>
</gene>
<evidence type="ECO:0000313" key="2">
    <source>
        <dbReference type="Proteomes" id="UP000001740"/>
    </source>
</evidence>
<sequence length="38" mass="4289">MSVVEVEKIERSLLSDQQAIQQVKRRGLGDDHAHANDD</sequence>